<evidence type="ECO:0000313" key="7">
    <source>
        <dbReference type="Proteomes" id="UP000500953"/>
    </source>
</evidence>
<dbReference type="Pfam" id="PF00440">
    <property type="entry name" value="TetR_N"/>
    <property type="match status" value="1"/>
</dbReference>
<gene>
    <name evidence="6" type="ORF">F6W96_07525</name>
</gene>
<feature type="DNA-binding region" description="H-T-H motif" evidence="4">
    <location>
        <begin position="37"/>
        <end position="56"/>
    </location>
</feature>
<dbReference type="Gene3D" id="1.10.10.60">
    <property type="entry name" value="Homeodomain-like"/>
    <property type="match status" value="1"/>
</dbReference>
<dbReference type="Gene3D" id="1.10.357.10">
    <property type="entry name" value="Tetracycline Repressor, domain 2"/>
    <property type="match status" value="1"/>
</dbReference>
<reference evidence="6 7" key="1">
    <citation type="journal article" date="2019" name="ACS Chem. Biol.">
        <title>Identification and Mobilization of a Cryptic Antibiotic Biosynthesis Gene Locus from a Human-Pathogenic Nocardia Isolate.</title>
        <authorList>
            <person name="Herisse M."/>
            <person name="Ishida K."/>
            <person name="Porter J.L."/>
            <person name="Howden B."/>
            <person name="Hertweck C."/>
            <person name="Stinear T.P."/>
            <person name="Pidot S.J."/>
        </authorList>
    </citation>
    <scope>NUCLEOTIDE SEQUENCE [LARGE SCALE GENOMIC DNA]</scope>
    <source>
        <strain evidence="6 7">AUSMDU00012715</strain>
    </source>
</reference>
<name>A0A6G9YY88_9NOCA</name>
<dbReference type="GO" id="GO:0000976">
    <property type="term" value="F:transcription cis-regulatory region binding"/>
    <property type="evidence" value="ECO:0007669"/>
    <property type="project" value="TreeGrafter"/>
</dbReference>
<dbReference type="PROSITE" id="PS50977">
    <property type="entry name" value="HTH_TETR_2"/>
    <property type="match status" value="1"/>
</dbReference>
<evidence type="ECO:0000259" key="5">
    <source>
        <dbReference type="PROSITE" id="PS50977"/>
    </source>
</evidence>
<proteinExistence type="predicted"/>
<dbReference type="InterPro" id="IPR009057">
    <property type="entry name" value="Homeodomain-like_sf"/>
</dbReference>
<dbReference type="InterPro" id="IPR036271">
    <property type="entry name" value="Tet_transcr_reg_TetR-rel_C_sf"/>
</dbReference>
<dbReference type="PANTHER" id="PTHR30055:SF148">
    <property type="entry name" value="TETR-FAMILY TRANSCRIPTIONAL REGULATOR"/>
    <property type="match status" value="1"/>
</dbReference>
<keyword evidence="3" id="KW-0804">Transcription</keyword>
<dbReference type="SUPFAM" id="SSF48498">
    <property type="entry name" value="Tetracyclin repressor-like, C-terminal domain"/>
    <property type="match status" value="1"/>
</dbReference>
<dbReference type="InterPro" id="IPR050109">
    <property type="entry name" value="HTH-type_TetR-like_transc_reg"/>
</dbReference>
<dbReference type="PANTHER" id="PTHR30055">
    <property type="entry name" value="HTH-TYPE TRANSCRIPTIONAL REGULATOR RUTR"/>
    <property type="match status" value="1"/>
</dbReference>
<dbReference type="SUPFAM" id="SSF46689">
    <property type="entry name" value="Homeodomain-like"/>
    <property type="match status" value="1"/>
</dbReference>
<accession>A0A6G9YY88</accession>
<dbReference type="Pfam" id="PF16859">
    <property type="entry name" value="TetR_C_11"/>
    <property type="match status" value="1"/>
</dbReference>
<evidence type="ECO:0000256" key="4">
    <source>
        <dbReference type="PROSITE-ProRule" id="PRU00335"/>
    </source>
</evidence>
<dbReference type="InterPro" id="IPR011075">
    <property type="entry name" value="TetR_C"/>
</dbReference>
<dbReference type="InterPro" id="IPR001647">
    <property type="entry name" value="HTH_TetR"/>
</dbReference>
<dbReference type="PRINTS" id="PR00455">
    <property type="entry name" value="HTHTETR"/>
</dbReference>
<evidence type="ECO:0000256" key="2">
    <source>
        <dbReference type="ARBA" id="ARBA00023125"/>
    </source>
</evidence>
<sequence>MTTPAARRGRPRSERAREATLDVTMTLLLERGLAGTGMDAVAAAAGVSKATIYRWWPTKQSLAMDALYREWSAVPPATDTGALREDLRGLLLPWANLVARRPYGRVFVGLLVEVLSDPDFALEYRSRFVENRREEGRLILQRAIGRGEVSPDIRIEVVLDLLYGPIYHRMLHGHAALDDRFVGEVIDTVLDGIRTAAVRDERP</sequence>
<protein>
    <submittedName>
        <fullName evidence="6">TetR family transcriptional regulator</fullName>
    </submittedName>
</protein>
<dbReference type="GO" id="GO:0003700">
    <property type="term" value="F:DNA-binding transcription factor activity"/>
    <property type="evidence" value="ECO:0007669"/>
    <property type="project" value="TreeGrafter"/>
</dbReference>
<feature type="domain" description="HTH tetR-type" evidence="5">
    <location>
        <begin position="14"/>
        <end position="74"/>
    </location>
</feature>
<keyword evidence="2 4" id="KW-0238">DNA-binding</keyword>
<keyword evidence="1" id="KW-0805">Transcription regulation</keyword>
<dbReference type="AlphaFoldDB" id="A0A6G9YY88"/>
<evidence type="ECO:0000256" key="3">
    <source>
        <dbReference type="ARBA" id="ARBA00023163"/>
    </source>
</evidence>
<organism evidence="6 7">
    <name type="scientific">Nocardia terpenica</name>
    <dbReference type="NCBI Taxonomy" id="455432"/>
    <lineage>
        <taxon>Bacteria</taxon>
        <taxon>Bacillati</taxon>
        <taxon>Actinomycetota</taxon>
        <taxon>Actinomycetes</taxon>
        <taxon>Mycobacteriales</taxon>
        <taxon>Nocardiaceae</taxon>
        <taxon>Nocardia</taxon>
    </lineage>
</organism>
<dbReference type="Proteomes" id="UP000500953">
    <property type="component" value="Chromosome"/>
</dbReference>
<dbReference type="EMBL" id="CP046173">
    <property type="protein sequence ID" value="QIS18174.1"/>
    <property type="molecule type" value="Genomic_DNA"/>
</dbReference>
<evidence type="ECO:0000313" key="6">
    <source>
        <dbReference type="EMBL" id="QIS18174.1"/>
    </source>
</evidence>
<dbReference type="RefSeq" id="WP_167485496.1">
    <property type="nucleotide sequence ID" value="NZ_CP046173.1"/>
</dbReference>
<evidence type="ECO:0000256" key="1">
    <source>
        <dbReference type="ARBA" id="ARBA00023015"/>
    </source>
</evidence>